<proteinExistence type="predicted"/>
<name>A0AAD5LN76_PYTIN</name>
<keyword evidence="4" id="KW-0479">Metal-binding</keyword>
<dbReference type="Pfam" id="PF13920">
    <property type="entry name" value="zf-C3HC4_3"/>
    <property type="match status" value="1"/>
</dbReference>
<dbReference type="SMART" id="SM00184">
    <property type="entry name" value="RING"/>
    <property type="match status" value="1"/>
</dbReference>
<evidence type="ECO:0000256" key="1">
    <source>
        <dbReference type="ARBA" id="ARBA00022737"/>
    </source>
</evidence>
<dbReference type="SUPFAM" id="SSF57850">
    <property type="entry name" value="RING/U-box"/>
    <property type="match status" value="1"/>
</dbReference>
<evidence type="ECO:0000313" key="6">
    <source>
        <dbReference type="EMBL" id="KAJ0406906.1"/>
    </source>
</evidence>
<evidence type="ECO:0000256" key="4">
    <source>
        <dbReference type="PROSITE-ProRule" id="PRU00175"/>
    </source>
</evidence>
<accession>A0AAD5LN76</accession>
<dbReference type="SUPFAM" id="SSF48403">
    <property type="entry name" value="Ankyrin repeat"/>
    <property type="match status" value="1"/>
</dbReference>
<dbReference type="InterPro" id="IPR036770">
    <property type="entry name" value="Ankyrin_rpt-contain_sf"/>
</dbReference>
<dbReference type="Pfam" id="PF12796">
    <property type="entry name" value="Ank_2"/>
    <property type="match status" value="1"/>
</dbReference>
<dbReference type="Gene3D" id="1.25.40.20">
    <property type="entry name" value="Ankyrin repeat-containing domain"/>
    <property type="match status" value="2"/>
</dbReference>
<gene>
    <name evidence="6" type="ORF">P43SY_001757</name>
</gene>
<dbReference type="PANTHER" id="PTHR24171">
    <property type="entry name" value="ANKYRIN REPEAT DOMAIN-CONTAINING PROTEIN 39-RELATED"/>
    <property type="match status" value="1"/>
</dbReference>
<reference evidence="6" key="1">
    <citation type="submission" date="2021-12" db="EMBL/GenBank/DDBJ databases">
        <title>Prjna785345.</title>
        <authorList>
            <person name="Rujirawat T."/>
            <person name="Krajaejun T."/>
        </authorList>
    </citation>
    <scope>NUCLEOTIDE SEQUENCE</scope>
    <source>
        <strain evidence="6">Pi057C3</strain>
    </source>
</reference>
<evidence type="ECO:0000259" key="5">
    <source>
        <dbReference type="PROSITE" id="PS50089"/>
    </source>
</evidence>
<dbReference type="PROSITE" id="PS50089">
    <property type="entry name" value="ZF_RING_2"/>
    <property type="match status" value="1"/>
</dbReference>
<protein>
    <recommendedName>
        <fullName evidence="5">RING-type domain-containing protein</fullName>
    </recommendedName>
</protein>
<keyword evidence="4" id="KW-0863">Zinc-finger</keyword>
<organism evidence="6 7">
    <name type="scientific">Pythium insidiosum</name>
    <name type="common">Pythiosis disease agent</name>
    <dbReference type="NCBI Taxonomy" id="114742"/>
    <lineage>
        <taxon>Eukaryota</taxon>
        <taxon>Sar</taxon>
        <taxon>Stramenopiles</taxon>
        <taxon>Oomycota</taxon>
        <taxon>Peronosporomycetes</taxon>
        <taxon>Pythiales</taxon>
        <taxon>Pythiaceae</taxon>
        <taxon>Pythium</taxon>
    </lineage>
</organism>
<feature type="repeat" description="ANK" evidence="3">
    <location>
        <begin position="53"/>
        <end position="85"/>
    </location>
</feature>
<evidence type="ECO:0000256" key="3">
    <source>
        <dbReference type="PROSITE-ProRule" id="PRU00023"/>
    </source>
</evidence>
<dbReference type="InterPro" id="IPR002110">
    <property type="entry name" value="Ankyrin_rpt"/>
</dbReference>
<feature type="domain" description="RING-type" evidence="5">
    <location>
        <begin position="420"/>
        <end position="459"/>
    </location>
</feature>
<dbReference type="GO" id="GO:0008270">
    <property type="term" value="F:zinc ion binding"/>
    <property type="evidence" value="ECO:0007669"/>
    <property type="project" value="UniProtKB-KW"/>
</dbReference>
<evidence type="ECO:0000313" key="7">
    <source>
        <dbReference type="Proteomes" id="UP001209570"/>
    </source>
</evidence>
<dbReference type="EMBL" id="JAKCXM010000027">
    <property type="protein sequence ID" value="KAJ0406906.1"/>
    <property type="molecule type" value="Genomic_DNA"/>
</dbReference>
<feature type="repeat" description="ANK" evidence="3">
    <location>
        <begin position="86"/>
        <end position="108"/>
    </location>
</feature>
<dbReference type="Proteomes" id="UP001209570">
    <property type="component" value="Unassembled WGS sequence"/>
</dbReference>
<dbReference type="SMART" id="SM00248">
    <property type="entry name" value="ANK"/>
    <property type="match status" value="2"/>
</dbReference>
<dbReference type="InterPro" id="IPR001841">
    <property type="entry name" value="Znf_RING"/>
</dbReference>
<keyword evidence="7" id="KW-1185">Reference proteome</keyword>
<dbReference type="InterPro" id="IPR001849">
    <property type="entry name" value="PH_domain"/>
</dbReference>
<dbReference type="PROSITE" id="PS50088">
    <property type="entry name" value="ANK_REPEAT"/>
    <property type="match status" value="2"/>
</dbReference>
<dbReference type="CDD" id="cd23129">
    <property type="entry name" value="RING-HC_XBAT35-like"/>
    <property type="match status" value="1"/>
</dbReference>
<dbReference type="PROSITE" id="PS50297">
    <property type="entry name" value="ANK_REP_REGION"/>
    <property type="match status" value="2"/>
</dbReference>
<dbReference type="Gene3D" id="3.30.40.10">
    <property type="entry name" value="Zinc/RING finger domain, C3HC4 (zinc finger)"/>
    <property type="match status" value="1"/>
</dbReference>
<dbReference type="PANTHER" id="PTHR24171:SF10">
    <property type="entry name" value="ANKYRIN REPEAT DOMAIN-CONTAINING PROTEIN 29-LIKE"/>
    <property type="match status" value="1"/>
</dbReference>
<comment type="caution">
    <text evidence="6">The sequence shown here is derived from an EMBL/GenBank/DDBJ whole genome shotgun (WGS) entry which is preliminary data.</text>
</comment>
<keyword evidence="2 3" id="KW-0040">ANK repeat</keyword>
<sequence>MGSATSWITQRLCPEEQVVWVAAKTGDAVTLREALTRLTPENRAYLEWRDPIYGYTPLANAAIGGHAGCVLALIAVGVDVNARDVKGYTPLHLATLNGRSDVVRILLEQPRIDVFARTATKGFTALDLARHEYGSAFEGGMQLVQCMEVLEKKLCVYSGWLHQRVDNLLSQVSGLPALNSWKRRYCIVLRTADRNLVELDLFNMRHGDKRPACPSLEIVFRVSDGLQETSDVMWIHHKQHRFSLSGYTKSGINRVSAPQMFEFAASSQSELVSWKTFFGSMQVLRVLSLDVSYGILVLSDACVCVLLSQHGVAPSVPPVATAVSPTSDQERRDLNEAMQRSLQPAPSLPAMTAPRPIPSAPPSAPEWGVPLAMSPEPMIAPDGVEIVQPLQLHSDALPGATRPQHHQDDTETKAEAGSECIICFDGPQAAVCVPCGHNAVCMNCAGELMQSTRMCPVCRVQVRDIIRLYRV</sequence>
<dbReference type="AlphaFoldDB" id="A0AAD5LN76"/>
<keyword evidence="1" id="KW-0677">Repeat</keyword>
<keyword evidence="4" id="KW-0862">Zinc</keyword>
<dbReference type="InterPro" id="IPR013083">
    <property type="entry name" value="Znf_RING/FYVE/PHD"/>
</dbReference>
<dbReference type="SMART" id="SM00233">
    <property type="entry name" value="PH"/>
    <property type="match status" value="1"/>
</dbReference>
<evidence type="ECO:0000256" key="2">
    <source>
        <dbReference type="ARBA" id="ARBA00023043"/>
    </source>
</evidence>